<dbReference type="Proteomes" id="UP000580856">
    <property type="component" value="Unassembled WGS sequence"/>
</dbReference>
<dbReference type="InterPro" id="IPR013656">
    <property type="entry name" value="PAS_4"/>
</dbReference>
<dbReference type="Pfam" id="PF08448">
    <property type="entry name" value="PAS_4"/>
    <property type="match status" value="1"/>
</dbReference>
<feature type="domain" description="PAC" evidence="7">
    <location>
        <begin position="403"/>
        <end position="455"/>
    </location>
</feature>
<dbReference type="Gene3D" id="1.10.287.130">
    <property type="match status" value="1"/>
</dbReference>
<dbReference type="SMART" id="SM00062">
    <property type="entry name" value="PBPb"/>
    <property type="match status" value="1"/>
</dbReference>
<dbReference type="PROSITE" id="PS50109">
    <property type="entry name" value="HIS_KIN"/>
    <property type="match status" value="1"/>
</dbReference>
<dbReference type="InterPro" id="IPR003661">
    <property type="entry name" value="HisK_dim/P_dom"/>
</dbReference>
<dbReference type="InterPro" id="IPR036890">
    <property type="entry name" value="HATPase_C_sf"/>
</dbReference>
<sequence length="983" mass="111047">MTILTRIIAIMVIVLVFCQPAASRVEPDPLTPVERAWIEKHADSITFVYDDKFPPFEFRDGRGRFAGLGADYLHLIEQKLGVTFNTRTHSDWNVVLGWLRTGEGDAITMLTKTPERTAFLIYTEPYVDVPCVIVVRRDNQDVQRLEDLRNRRVAVVSGYAIESFIRDNYGDIFEIVPVPNAQSGLRDVSFQAVDAFVVNTGLAAYYIGQEGLSNLKVAGDAVFTYKFRMGVRKDMPILRDVLQKGLDLITEEERQDLRERWYSISTDTHRLTIVLRVVTVGLLVAVGTVVGFSAVNRTLKRKVRERTLALERELDEKMRMAENLRRSEERYELVVRGANDGIWDWDVRSGVVYFSPRWKAIIGYQDHEIENREDEWLSRIHPDDRTMVLKANADCRDGVVEQFEVEYRLRHKDGTYRWVLGRGIAVRDETGTAYRMAGTHSDITGRKRAAEELSRSNRLFRAVLHQAPFGIQIAQGNAQSWLLTASNREANRILGFPDEGVGTTGMVGGEFVNRQNVTFSMFSTSGDQLGLEEAPLVKVMSRGEKTSGGELLMRRADGRELVILVDAAPVHDEDGRLVAGVSIFVDITERKRAEVDRKRLRNLLQAIIDSMPSALVAVDAQGLVTQWNREARQLTGRGMFDAVGRPLEEVFPDLAGEMERIREAMRRRETRIFPRRPRMTADGQRYEDVAIYPLRFQGLGGAVVRVDDVTERTRIEEMMVQAEKMLSVGGLAAGMAHEINNPLGIIMQCAESSLRRVSPRIKANREVAERLGLDLDSMREYMEERGITGYMQGIRDAGIRAARIVANMLEFSRRSESRVQPCNLNAMLDSTLELAANDYDLKKKFDFRQLTITREYDPDLPNVSCSFTEIEQVLLNLFKNAAQALAEMKERPETPGMVIRTRREGHMAVIEVADNGPGMEENVRKRVFEPFFTTKPVGTGTGLGLSVSYFIVCTNHGGQFDVESAPGRGAKFTIRLPLGESET</sequence>
<dbReference type="EMBL" id="JAATJA010000001">
    <property type="protein sequence ID" value="NJB67826.1"/>
    <property type="molecule type" value="Genomic_DNA"/>
</dbReference>
<organism evidence="8 9">
    <name type="scientific">Desulfobaculum xiamenense</name>
    <dbReference type="NCBI Taxonomy" id="995050"/>
    <lineage>
        <taxon>Bacteria</taxon>
        <taxon>Pseudomonadati</taxon>
        <taxon>Thermodesulfobacteriota</taxon>
        <taxon>Desulfovibrionia</taxon>
        <taxon>Desulfovibrionales</taxon>
        <taxon>Desulfovibrionaceae</taxon>
        <taxon>Desulfobaculum</taxon>
    </lineage>
</organism>
<dbReference type="SUPFAM" id="SSF55874">
    <property type="entry name" value="ATPase domain of HSP90 chaperone/DNA topoisomerase II/histidine kinase"/>
    <property type="match status" value="1"/>
</dbReference>
<protein>
    <recommendedName>
        <fullName evidence="2">histidine kinase</fullName>
        <ecNumber evidence="2">2.7.13.3</ecNumber>
    </recommendedName>
</protein>
<dbReference type="CDD" id="cd01007">
    <property type="entry name" value="PBP2_BvgS_HisK_like"/>
    <property type="match status" value="1"/>
</dbReference>
<dbReference type="PANTHER" id="PTHR43065">
    <property type="entry name" value="SENSOR HISTIDINE KINASE"/>
    <property type="match status" value="1"/>
</dbReference>
<dbReference type="Pfam" id="PF13426">
    <property type="entry name" value="PAS_9"/>
    <property type="match status" value="1"/>
</dbReference>
<dbReference type="GO" id="GO:0000155">
    <property type="term" value="F:phosphorelay sensor kinase activity"/>
    <property type="evidence" value="ECO:0007669"/>
    <property type="project" value="InterPro"/>
</dbReference>
<dbReference type="InterPro" id="IPR001610">
    <property type="entry name" value="PAC"/>
</dbReference>
<accession>A0A846QG98</accession>
<dbReference type="SUPFAM" id="SSF55785">
    <property type="entry name" value="PYP-like sensor domain (PAS domain)"/>
    <property type="match status" value="3"/>
</dbReference>
<dbReference type="PRINTS" id="PR00344">
    <property type="entry name" value="BCTRLSENSOR"/>
</dbReference>
<keyword evidence="4" id="KW-1133">Transmembrane helix</keyword>
<dbReference type="Gene3D" id="3.30.450.20">
    <property type="entry name" value="PAS domain"/>
    <property type="match status" value="3"/>
</dbReference>
<dbReference type="CDD" id="cd00130">
    <property type="entry name" value="PAS"/>
    <property type="match status" value="2"/>
</dbReference>
<evidence type="ECO:0000313" key="9">
    <source>
        <dbReference type="Proteomes" id="UP000580856"/>
    </source>
</evidence>
<dbReference type="InterPro" id="IPR000014">
    <property type="entry name" value="PAS"/>
</dbReference>
<evidence type="ECO:0000256" key="2">
    <source>
        <dbReference type="ARBA" id="ARBA00012438"/>
    </source>
</evidence>
<dbReference type="SMART" id="SM00091">
    <property type="entry name" value="PAS"/>
    <property type="match status" value="2"/>
</dbReference>
<dbReference type="PROSITE" id="PS50112">
    <property type="entry name" value="PAS"/>
    <property type="match status" value="2"/>
</dbReference>
<evidence type="ECO:0000259" key="5">
    <source>
        <dbReference type="PROSITE" id="PS50109"/>
    </source>
</evidence>
<dbReference type="Gene3D" id="3.40.190.10">
    <property type="entry name" value="Periplasmic binding protein-like II"/>
    <property type="match status" value="2"/>
</dbReference>
<comment type="catalytic activity">
    <reaction evidence="1">
        <text>ATP + protein L-histidine = ADP + protein N-phospho-L-histidine.</text>
        <dbReference type="EC" id="2.7.13.3"/>
    </reaction>
</comment>
<feature type="domain" description="Histidine kinase" evidence="5">
    <location>
        <begin position="734"/>
        <end position="980"/>
    </location>
</feature>
<dbReference type="SMART" id="SM00387">
    <property type="entry name" value="HATPase_c"/>
    <property type="match status" value="1"/>
</dbReference>
<dbReference type="PANTHER" id="PTHR43065:SF42">
    <property type="entry name" value="TWO-COMPONENT SENSOR PPRA"/>
    <property type="match status" value="1"/>
</dbReference>
<feature type="domain" description="PAS" evidence="6">
    <location>
        <begin position="327"/>
        <end position="390"/>
    </location>
</feature>
<feature type="domain" description="PAC" evidence="7">
    <location>
        <begin position="547"/>
        <end position="599"/>
    </location>
</feature>
<dbReference type="InterPro" id="IPR036097">
    <property type="entry name" value="HisK_dim/P_sf"/>
</dbReference>
<dbReference type="InterPro" id="IPR000700">
    <property type="entry name" value="PAS-assoc_C"/>
</dbReference>
<dbReference type="InterPro" id="IPR035965">
    <property type="entry name" value="PAS-like_dom_sf"/>
</dbReference>
<evidence type="ECO:0000259" key="7">
    <source>
        <dbReference type="PROSITE" id="PS50113"/>
    </source>
</evidence>
<feature type="transmembrane region" description="Helical" evidence="4">
    <location>
        <begin position="273"/>
        <end position="295"/>
    </location>
</feature>
<keyword evidence="9" id="KW-1185">Reference proteome</keyword>
<evidence type="ECO:0000256" key="1">
    <source>
        <dbReference type="ARBA" id="ARBA00000085"/>
    </source>
</evidence>
<dbReference type="SMART" id="SM00388">
    <property type="entry name" value="HisKA"/>
    <property type="match status" value="1"/>
</dbReference>
<dbReference type="GO" id="GO:0005524">
    <property type="term" value="F:ATP binding"/>
    <property type="evidence" value="ECO:0007669"/>
    <property type="project" value="UniProtKB-KW"/>
</dbReference>
<dbReference type="PROSITE" id="PS50113">
    <property type="entry name" value="PAC"/>
    <property type="match status" value="2"/>
</dbReference>
<name>A0A846QG98_9BACT</name>
<evidence type="ECO:0000256" key="3">
    <source>
        <dbReference type="ARBA" id="ARBA00022553"/>
    </source>
</evidence>
<dbReference type="CDD" id="cd00082">
    <property type="entry name" value="HisKA"/>
    <property type="match status" value="1"/>
</dbReference>
<dbReference type="SMART" id="SM00086">
    <property type="entry name" value="PAC"/>
    <property type="match status" value="2"/>
</dbReference>
<dbReference type="InterPro" id="IPR001638">
    <property type="entry name" value="Solute-binding_3/MltF_N"/>
</dbReference>
<reference evidence="8 9" key="1">
    <citation type="submission" date="2020-03" db="EMBL/GenBank/DDBJ databases">
        <title>Genomic Encyclopedia of Type Strains, Phase IV (KMG-IV): sequencing the most valuable type-strain genomes for metagenomic binning, comparative biology and taxonomic classification.</title>
        <authorList>
            <person name="Goeker M."/>
        </authorList>
    </citation>
    <scope>NUCLEOTIDE SEQUENCE [LARGE SCALE GENOMIC DNA]</scope>
    <source>
        <strain evidence="8 9">DSM 24233</strain>
    </source>
</reference>
<dbReference type="Pfam" id="PF02518">
    <property type="entry name" value="HATPase_c"/>
    <property type="match status" value="1"/>
</dbReference>
<dbReference type="AlphaFoldDB" id="A0A846QG98"/>
<dbReference type="Gene3D" id="3.30.565.10">
    <property type="entry name" value="Histidine kinase-like ATPase, C-terminal domain"/>
    <property type="match status" value="1"/>
</dbReference>
<evidence type="ECO:0000313" key="8">
    <source>
        <dbReference type="EMBL" id="NJB67826.1"/>
    </source>
</evidence>
<keyword evidence="4" id="KW-0472">Membrane</keyword>
<feature type="domain" description="PAS" evidence="6">
    <location>
        <begin position="600"/>
        <end position="669"/>
    </location>
</feature>
<dbReference type="Pfam" id="PF08447">
    <property type="entry name" value="PAS_3"/>
    <property type="match status" value="1"/>
</dbReference>
<dbReference type="InterPro" id="IPR004358">
    <property type="entry name" value="Sig_transdc_His_kin-like_C"/>
</dbReference>
<dbReference type="InterPro" id="IPR013655">
    <property type="entry name" value="PAS_fold_3"/>
</dbReference>
<dbReference type="EC" id="2.7.13.3" evidence="2"/>
<keyword evidence="3" id="KW-0597">Phosphoprotein</keyword>
<dbReference type="FunFam" id="3.30.450.20:FF:000099">
    <property type="entry name" value="Sensory box sensor histidine kinase"/>
    <property type="match status" value="1"/>
</dbReference>
<keyword evidence="4" id="KW-0812">Transmembrane</keyword>
<dbReference type="InterPro" id="IPR005467">
    <property type="entry name" value="His_kinase_dom"/>
</dbReference>
<proteinExistence type="predicted"/>
<gene>
    <name evidence="8" type="ORF">GGQ74_001466</name>
</gene>
<dbReference type="Pfam" id="PF00497">
    <property type="entry name" value="SBP_bac_3"/>
    <property type="match status" value="1"/>
</dbReference>
<comment type="caution">
    <text evidence="8">The sequence shown here is derived from an EMBL/GenBank/DDBJ whole genome shotgun (WGS) entry which is preliminary data.</text>
</comment>
<dbReference type="RefSeq" id="WP_167940846.1">
    <property type="nucleotide sequence ID" value="NZ_JAATJA010000001.1"/>
</dbReference>
<evidence type="ECO:0000256" key="4">
    <source>
        <dbReference type="SAM" id="Phobius"/>
    </source>
</evidence>
<dbReference type="InterPro" id="IPR003594">
    <property type="entry name" value="HATPase_dom"/>
</dbReference>
<dbReference type="SUPFAM" id="SSF53850">
    <property type="entry name" value="Periplasmic binding protein-like II"/>
    <property type="match status" value="1"/>
</dbReference>
<dbReference type="NCBIfam" id="TIGR00229">
    <property type="entry name" value="sensory_box"/>
    <property type="match status" value="3"/>
</dbReference>
<dbReference type="SUPFAM" id="SSF47384">
    <property type="entry name" value="Homodimeric domain of signal transducing histidine kinase"/>
    <property type="match status" value="1"/>
</dbReference>
<evidence type="ECO:0000259" key="6">
    <source>
        <dbReference type="PROSITE" id="PS50112"/>
    </source>
</evidence>